<protein>
    <recommendedName>
        <fullName evidence="6">Amino acid transporter transmembrane domain-containing protein</fullName>
    </recommendedName>
</protein>
<feature type="domain" description="Amino acid transporter transmembrane" evidence="6">
    <location>
        <begin position="61"/>
        <end position="435"/>
    </location>
</feature>
<dbReference type="EMBL" id="OC317271">
    <property type="protein sequence ID" value="CAD7395814.1"/>
    <property type="molecule type" value="Genomic_DNA"/>
</dbReference>
<evidence type="ECO:0000256" key="4">
    <source>
        <dbReference type="ARBA" id="ARBA00023136"/>
    </source>
</evidence>
<keyword evidence="4 5" id="KW-0472">Membrane</keyword>
<accession>A0A7R9GS34</accession>
<gene>
    <name evidence="7" type="ORF">TCEB3V08_LOCUS3332</name>
</gene>
<dbReference type="FunFam" id="1.20.1740.10:FF:000052">
    <property type="entry name" value="Lysine histidine transporter-like 3"/>
    <property type="match status" value="1"/>
</dbReference>
<feature type="transmembrane region" description="Helical" evidence="5">
    <location>
        <begin position="208"/>
        <end position="231"/>
    </location>
</feature>
<feature type="transmembrane region" description="Helical" evidence="5">
    <location>
        <begin position="366"/>
        <end position="383"/>
    </location>
</feature>
<dbReference type="GO" id="GO:0005774">
    <property type="term" value="C:vacuolar membrane"/>
    <property type="evidence" value="ECO:0007669"/>
    <property type="project" value="TreeGrafter"/>
</dbReference>
<feature type="transmembrane region" description="Helical" evidence="5">
    <location>
        <begin position="92"/>
        <end position="118"/>
    </location>
</feature>
<sequence length="532" mass="59171">MMSGTLNTITYESTGSRDPIWTRVSGDPKQLNASNQQGNVKETVRLDNDGQIASSRKTKGLNVTSTAIFIAGEMAGSGVLALPRAIVDCGWIGLVLVVVFCINAGYGGTRLGACWAILEERYPEHRVPVRNPYATIAYKAYGKRARMLVSGCIQFTLFGAGTVYLLLASQILQELLEDLLPNIGFCIWFFVISVLLCFPMWFGSPKDFWAVGVGALLTIAFACVLMFTQIVMDGLNKETVVKHQTHGFSDFFLSFGTILFSFGGASTFPTIQNDMVEKNKFSYSVAIGFSVILALYLPVSAGGYFVYGEDVDPNIVLSLSRTTLVLLANMMMGIHLVLAFLIVINPVCQELEEIFQVPHYFHWKRCLVRTLMVCVMIFVGETIPKFGKILSLVGGSTVTLLTFVFPPLFYMRLCDQKNVEWMERVWDVVYFLVVVRLTSNVLLMEECRKEGLCLPQIDLPKISIDRIPSGWGKVRVIQPPHTKWLVLRTQFRLGLASRDTSIRSPLGNLGVSDLQWCVQSHMQGPTCPNKGQ</sequence>
<keyword evidence="2 5" id="KW-0812">Transmembrane</keyword>
<evidence type="ECO:0000256" key="3">
    <source>
        <dbReference type="ARBA" id="ARBA00022989"/>
    </source>
</evidence>
<comment type="subcellular location">
    <subcellularLocation>
        <location evidence="1">Membrane</location>
        <topology evidence="1">Multi-pass membrane protein</topology>
    </subcellularLocation>
</comment>
<evidence type="ECO:0000259" key="6">
    <source>
        <dbReference type="Pfam" id="PF01490"/>
    </source>
</evidence>
<evidence type="ECO:0000313" key="7">
    <source>
        <dbReference type="EMBL" id="CAD7395814.1"/>
    </source>
</evidence>
<organism evidence="7">
    <name type="scientific">Timema cristinae</name>
    <name type="common">Walking stick</name>
    <dbReference type="NCBI Taxonomy" id="61476"/>
    <lineage>
        <taxon>Eukaryota</taxon>
        <taxon>Metazoa</taxon>
        <taxon>Ecdysozoa</taxon>
        <taxon>Arthropoda</taxon>
        <taxon>Hexapoda</taxon>
        <taxon>Insecta</taxon>
        <taxon>Pterygota</taxon>
        <taxon>Neoptera</taxon>
        <taxon>Polyneoptera</taxon>
        <taxon>Phasmatodea</taxon>
        <taxon>Timematodea</taxon>
        <taxon>Timematoidea</taxon>
        <taxon>Timematidae</taxon>
        <taxon>Timema</taxon>
    </lineage>
</organism>
<evidence type="ECO:0000256" key="2">
    <source>
        <dbReference type="ARBA" id="ARBA00022692"/>
    </source>
</evidence>
<dbReference type="PANTHER" id="PTHR22950">
    <property type="entry name" value="AMINO ACID TRANSPORTER"/>
    <property type="match status" value="1"/>
</dbReference>
<name>A0A7R9GS34_TIMCR</name>
<feature type="transmembrane region" description="Helical" evidence="5">
    <location>
        <begin position="179"/>
        <end position="201"/>
    </location>
</feature>
<dbReference type="GO" id="GO:0015179">
    <property type="term" value="F:L-amino acid transmembrane transporter activity"/>
    <property type="evidence" value="ECO:0007669"/>
    <property type="project" value="TreeGrafter"/>
</dbReference>
<feature type="transmembrane region" description="Helical" evidence="5">
    <location>
        <begin position="66"/>
        <end position="86"/>
    </location>
</feature>
<dbReference type="Gene3D" id="1.20.1740.10">
    <property type="entry name" value="Amino acid/polyamine transporter I"/>
    <property type="match status" value="1"/>
</dbReference>
<dbReference type="Pfam" id="PF01490">
    <property type="entry name" value="Aa_trans"/>
    <property type="match status" value="1"/>
</dbReference>
<proteinExistence type="predicted"/>
<evidence type="ECO:0000256" key="1">
    <source>
        <dbReference type="ARBA" id="ARBA00004141"/>
    </source>
</evidence>
<keyword evidence="3 5" id="KW-1133">Transmembrane helix</keyword>
<dbReference type="InterPro" id="IPR013057">
    <property type="entry name" value="AA_transpt_TM"/>
</dbReference>
<dbReference type="AlphaFoldDB" id="A0A7R9GS34"/>
<evidence type="ECO:0000256" key="5">
    <source>
        <dbReference type="SAM" id="Phobius"/>
    </source>
</evidence>
<feature type="transmembrane region" description="Helical" evidence="5">
    <location>
        <begin position="147"/>
        <end position="167"/>
    </location>
</feature>
<feature type="transmembrane region" description="Helical" evidence="5">
    <location>
        <begin position="283"/>
        <end position="306"/>
    </location>
</feature>
<feature type="transmembrane region" description="Helical" evidence="5">
    <location>
        <begin position="326"/>
        <end position="345"/>
    </location>
</feature>
<dbReference type="PANTHER" id="PTHR22950:SF703">
    <property type="entry name" value="AMINO ACID TRANSPORTER TRANSMEMBRANE DOMAIN-CONTAINING PROTEIN"/>
    <property type="match status" value="1"/>
</dbReference>
<feature type="transmembrane region" description="Helical" evidence="5">
    <location>
        <begin position="251"/>
        <end position="271"/>
    </location>
</feature>
<feature type="transmembrane region" description="Helical" evidence="5">
    <location>
        <begin position="389"/>
        <end position="413"/>
    </location>
</feature>
<reference evidence="7" key="1">
    <citation type="submission" date="2020-11" db="EMBL/GenBank/DDBJ databases">
        <authorList>
            <person name="Tran Van P."/>
        </authorList>
    </citation>
    <scope>NUCLEOTIDE SEQUENCE</scope>
</reference>